<sequence>MKQVILLATAWASDYWESDKEAPYPKRKYTELLGWEELSKNCPLAGLGIYIKLKENDFTKIPIVYLKITGMRYDSNTHAPYFNFQVIKKSKTESKRLTDRLPKENKKLFSVIEAGQLIKILNEIGEEPPEEWSELIELVGTTVSWEEYIGKYFLKLKDVNISDSEFEDIVAKLLNALGFDITQKGHKIDGEFPDGIAAFENDYAIVYDCKNRYDYIPTANDKRALEKYFDDERKRREEKYLYKAFIAKSFREVQRDIFYLPVDSLLYLLYKKLTLGSKFTLSPFKKILDDNINLTIDTIDKEWLVP</sequence>
<reference evidence="1" key="1">
    <citation type="journal article" date="2020" name="mSystems">
        <title>Genome- and Community-Level Interaction Insights into Carbon Utilization and Element Cycling Functions of Hydrothermarchaeota in Hydrothermal Sediment.</title>
        <authorList>
            <person name="Zhou Z."/>
            <person name="Liu Y."/>
            <person name="Xu W."/>
            <person name="Pan J."/>
            <person name="Luo Z.H."/>
            <person name="Li M."/>
        </authorList>
    </citation>
    <scope>NUCLEOTIDE SEQUENCE [LARGE SCALE GENOMIC DNA]</scope>
    <source>
        <strain evidence="1">SpSt-780</strain>
    </source>
</reference>
<proteinExistence type="predicted"/>
<organism evidence="1">
    <name type="scientific">candidate division WOR-3 bacterium</name>
    <dbReference type="NCBI Taxonomy" id="2052148"/>
    <lineage>
        <taxon>Bacteria</taxon>
        <taxon>Bacteria division WOR-3</taxon>
    </lineage>
</organism>
<gene>
    <name evidence="1" type="ORF">ENV67_03935</name>
</gene>
<protein>
    <recommendedName>
        <fullName evidence="2">Restriction endonuclease</fullName>
    </recommendedName>
</protein>
<evidence type="ECO:0008006" key="2">
    <source>
        <dbReference type="Google" id="ProtNLM"/>
    </source>
</evidence>
<evidence type="ECO:0000313" key="1">
    <source>
        <dbReference type="EMBL" id="HGW91674.1"/>
    </source>
</evidence>
<name>A0A7C4UC98_UNCW3</name>
<comment type="caution">
    <text evidence="1">The sequence shown here is derived from an EMBL/GenBank/DDBJ whole genome shotgun (WGS) entry which is preliminary data.</text>
</comment>
<accession>A0A7C4UC98</accession>
<dbReference type="AlphaFoldDB" id="A0A7C4UC98"/>
<dbReference type="EMBL" id="DTHG01000045">
    <property type="protein sequence ID" value="HGW91674.1"/>
    <property type="molecule type" value="Genomic_DNA"/>
</dbReference>